<evidence type="ECO:0000256" key="2">
    <source>
        <dbReference type="ARBA" id="ARBA00022448"/>
    </source>
</evidence>
<evidence type="ECO:0000259" key="11">
    <source>
        <dbReference type="PROSITE" id="PS50893"/>
    </source>
</evidence>
<feature type="region of interest" description="Disordered" evidence="9">
    <location>
        <begin position="1"/>
        <end position="32"/>
    </location>
</feature>
<dbReference type="GO" id="GO:0016887">
    <property type="term" value="F:ATP hydrolysis activity"/>
    <property type="evidence" value="ECO:0007669"/>
    <property type="project" value="InterPro"/>
</dbReference>
<feature type="transmembrane region" description="Helical" evidence="10">
    <location>
        <begin position="1074"/>
        <end position="1096"/>
    </location>
</feature>
<feature type="domain" description="ABC transporter" evidence="11">
    <location>
        <begin position="526"/>
        <end position="756"/>
    </location>
</feature>
<feature type="transmembrane region" description="Helical" evidence="10">
    <location>
        <begin position="1156"/>
        <end position="1179"/>
    </location>
</feature>
<keyword evidence="2" id="KW-0813">Transport</keyword>
<keyword evidence="3 10" id="KW-0812">Transmembrane</keyword>
<feature type="transmembrane region" description="Helical" evidence="10">
    <location>
        <begin position="388"/>
        <end position="409"/>
    </location>
</feature>
<sequence>MAVLKTRNGTGTPSHSNVTFRRRDSDAAAEKKPNSVNCFELRRFISEQTIATLRRRTGPISDGSTDREPPRCSAQSWVQPVEFNTVTKYEPFDISMPQLIAGNKHGWTIAWSPYNPELEKIMNHAFAFKPNLKLKSFKTAEVMEDRLNQDNAMKSFLVGVRFDNVAPNGTLPKNTVVKLRYPCHLRVTKKSLMSFDTIEANWRTYLMFPLYQTFGPRHKSENNGGEPGYLSESFLYMQYQISNALIQYWAPGHYVPPIELQRFPYPKYIEDPLLPALTSFVSTVVLLSYIYTAINTIKVISAEKEMKMKEAMMLMGLDNWLHACAWYLKSLIVWIIPLLMLVFFITFEWPTGAVFQYSDPTVLIVILTLYVTAGISYCFLISACFKKANTAATVGGVLWFGTYAPFMIFQPKYSSMTNREILASTILPNTALGYIFQSLIMFEGIGTGLTWQNITVTVSPDDKMCIADIMMMLVFDTIVYLLAAIYLETAFPKNSGFCPPWYFPIMPSFWFERKTNPKNITEKSGIQIQSLSKSFTPGKYVVNKLSVDMQPNQITVLLGHNGAGKSTTMSMLTGLVSPTSGTALIEGYDIKTHMKTIRSSLGLCPQYNLLIPDLTVSEHLYFFGMLKDLDDNELKLEIDSYTLKFELEPMLNTKSKHLSGGMKRKLSVAIALIGKSKVVLMDEPTSGMDPAARRTLWNILQSEREGRTMVMTTHLMDEADLLGDRVAIMKAGTLCCVGTPFSLKKEYGGGYTLTLVKDGIGFSLTKVTNFVRKYYAHSVPCKLTIMEVTYQLEDSSLFPDLLNALEQNKQTLGIKEYGITLTSLQDVFMRVGQEDNKKLPDFQMTAIKPKSLELKNRFDSLFYDAECVPTDFKSERAKGWKLFMTQAGAIMEKKCLQSYRSLIMHSLQITLTLFFILLALLVVNSWQGMKDLPALVASLGSYWEPISTVMVSTNNSRIGSFYESYKNACAPNPVLDLNYHKHYSYFEDFLLRIAVEKISPFTQKYIIGAIFGDEKITAYFNNQPYHGPPLALSMVHNAILKTYKGPEYGIEIVNHPLPYQGVDKLMKLTGGSNLGYQVAFNCAISQAFVCAVYVLFAVKERQSGAKHMQQIAGVKPLAYWGASLLWDWISYLTVIFAILLLLLWHGDPGYASLKQMGLMLSLLVAFSWATLPLMSLFSFMFTNPSTSFTRISMFSVMTGAMCFMLVLILDMQPLCLKDQSKFIDNVMINFPHYALGSGMKNIYSSYEYNEICDFQKNSSCFGWDGDNLSWTSPGIGRNMAHLFWLGFVCVSLLLSCEYLTYYGNKIHSTMLKLYSHVCKSAVKEDKYDLNCYESDVVHEKQVVNSADPHNYCLYLNNVWKKYGNKEAVKGLNLALKANECFGLLGSNGAGKTTTFKMLTGDIKNTTGDIYVCGVNVNINREKIHEVGGYCPQFNGLIEELTGYETLHFFCKLRGMSYKEASTLPFHLASRLAFMGHLNVQAKNYSGGNKRKLSTAIAMIGDPSILFLDEPTSGLDPAARKHLWDTVSEERDRGKCVFITSHSLEECEALCTRLAVMVDGRLCCIGSVQHLKNKFSVGYQLHIKFHPDNHKRAKDYVVKSFVGATLREEFEITALFHVPKKYPCSYAFAQMEQAKKELLIDDYSITQTSLEQVFLNFTRNRQLVA</sequence>
<keyword evidence="6" id="KW-0067">ATP-binding</keyword>
<dbReference type="FunFam" id="3.40.50.300:FF:002470">
    <property type="entry name" value="ABC transporter, putative"/>
    <property type="match status" value="1"/>
</dbReference>
<dbReference type="PROSITE" id="PS00211">
    <property type="entry name" value="ABC_TRANSPORTER_1"/>
    <property type="match status" value="1"/>
</dbReference>
<keyword evidence="13" id="KW-1185">Reference proteome</keyword>
<dbReference type="InterPro" id="IPR013525">
    <property type="entry name" value="ABC2_TM"/>
</dbReference>
<evidence type="ECO:0000256" key="4">
    <source>
        <dbReference type="ARBA" id="ARBA00022737"/>
    </source>
</evidence>
<dbReference type="Pfam" id="PF00005">
    <property type="entry name" value="ABC_tran"/>
    <property type="match status" value="2"/>
</dbReference>
<keyword evidence="7 10" id="KW-1133">Transmembrane helix</keyword>
<dbReference type="SMART" id="SM00382">
    <property type="entry name" value="AAA"/>
    <property type="match status" value="2"/>
</dbReference>
<reference evidence="12 13" key="1">
    <citation type="submission" date="2019-08" db="EMBL/GenBank/DDBJ databases">
        <authorList>
            <person name="Alioto T."/>
            <person name="Alioto T."/>
            <person name="Gomez Garrido J."/>
        </authorList>
    </citation>
    <scope>NUCLEOTIDE SEQUENCE [LARGE SCALE GENOMIC DNA]</scope>
</reference>
<feature type="transmembrane region" description="Helical" evidence="10">
    <location>
        <begin position="362"/>
        <end position="382"/>
    </location>
</feature>
<dbReference type="GO" id="GO:0016020">
    <property type="term" value="C:membrane"/>
    <property type="evidence" value="ECO:0007669"/>
    <property type="project" value="UniProtKB-SubCell"/>
</dbReference>
<proteinExistence type="predicted"/>
<evidence type="ECO:0000256" key="9">
    <source>
        <dbReference type="SAM" id="MobiDB-lite"/>
    </source>
</evidence>
<keyword evidence="4" id="KW-0677">Repeat</keyword>
<dbReference type="GO" id="GO:0005524">
    <property type="term" value="F:ATP binding"/>
    <property type="evidence" value="ECO:0007669"/>
    <property type="project" value="UniProtKB-KW"/>
</dbReference>
<dbReference type="Proteomes" id="UP000325440">
    <property type="component" value="Unassembled WGS sequence"/>
</dbReference>
<feature type="transmembrane region" description="Helical" evidence="10">
    <location>
        <begin position="334"/>
        <end position="355"/>
    </location>
</feature>
<feature type="domain" description="ABC transporter" evidence="11">
    <location>
        <begin position="1353"/>
        <end position="1583"/>
    </location>
</feature>
<keyword evidence="12" id="KW-0378">Hydrolase</keyword>
<dbReference type="InterPro" id="IPR017871">
    <property type="entry name" value="ABC_transporter-like_CS"/>
</dbReference>
<evidence type="ECO:0000256" key="10">
    <source>
        <dbReference type="SAM" id="Phobius"/>
    </source>
</evidence>
<evidence type="ECO:0000256" key="6">
    <source>
        <dbReference type="ARBA" id="ARBA00022840"/>
    </source>
</evidence>
<evidence type="ECO:0000313" key="12">
    <source>
        <dbReference type="EMBL" id="VVC45535.1"/>
    </source>
</evidence>
<dbReference type="PANTHER" id="PTHR19229:SF250">
    <property type="entry name" value="ABC TRANSPORTER DOMAIN-CONTAINING PROTEIN-RELATED"/>
    <property type="match status" value="1"/>
</dbReference>
<dbReference type="OrthoDB" id="6512918at2759"/>
<name>A0A5E4NQE1_9HEMI</name>
<dbReference type="EMBL" id="CABPRJ010002405">
    <property type="protein sequence ID" value="VVC45535.1"/>
    <property type="molecule type" value="Genomic_DNA"/>
</dbReference>
<gene>
    <name evidence="12" type="ORF">CINCED_3A002705</name>
</gene>
<keyword evidence="5" id="KW-0547">Nucleotide-binding</keyword>
<feature type="transmembrane region" description="Helical" evidence="10">
    <location>
        <begin position="1117"/>
        <end position="1144"/>
    </location>
</feature>
<evidence type="ECO:0000256" key="7">
    <source>
        <dbReference type="ARBA" id="ARBA00022989"/>
    </source>
</evidence>
<dbReference type="InterPro" id="IPR003439">
    <property type="entry name" value="ABC_transporter-like_ATP-bd"/>
</dbReference>
<comment type="subcellular location">
    <subcellularLocation>
        <location evidence="1">Membrane</location>
        <topology evidence="1">Multi-pass membrane protein</topology>
    </subcellularLocation>
</comment>
<organism evidence="12 13">
    <name type="scientific">Cinara cedri</name>
    <dbReference type="NCBI Taxonomy" id="506608"/>
    <lineage>
        <taxon>Eukaryota</taxon>
        <taxon>Metazoa</taxon>
        <taxon>Ecdysozoa</taxon>
        <taxon>Arthropoda</taxon>
        <taxon>Hexapoda</taxon>
        <taxon>Insecta</taxon>
        <taxon>Pterygota</taxon>
        <taxon>Neoptera</taxon>
        <taxon>Paraneoptera</taxon>
        <taxon>Hemiptera</taxon>
        <taxon>Sternorrhyncha</taxon>
        <taxon>Aphidomorpha</taxon>
        <taxon>Aphidoidea</taxon>
        <taxon>Aphididae</taxon>
        <taxon>Lachninae</taxon>
        <taxon>Cinara</taxon>
    </lineage>
</organism>
<dbReference type="InterPro" id="IPR026082">
    <property type="entry name" value="ABCA"/>
</dbReference>
<feature type="transmembrane region" description="Helical" evidence="10">
    <location>
        <begin position="1191"/>
        <end position="1209"/>
    </location>
</feature>
<evidence type="ECO:0000256" key="3">
    <source>
        <dbReference type="ARBA" id="ARBA00022692"/>
    </source>
</evidence>
<dbReference type="InterPro" id="IPR003593">
    <property type="entry name" value="AAA+_ATPase"/>
</dbReference>
<dbReference type="Pfam" id="PF12698">
    <property type="entry name" value="ABC2_membrane_3"/>
    <property type="match status" value="2"/>
</dbReference>
<dbReference type="InterPro" id="IPR056264">
    <property type="entry name" value="R2_ABCA1-4-like"/>
</dbReference>
<evidence type="ECO:0000313" key="13">
    <source>
        <dbReference type="Proteomes" id="UP000325440"/>
    </source>
</evidence>
<dbReference type="Pfam" id="PF23321">
    <property type="entry name" value="R1_ABCA1"/>
    <property type="match status" value="1"/>
</dbReference>
<feature type="transmembrane region" description="Helical" evidence="10">
    <location>
        <begin position="1282"/>
        <end position="1302"/>
    </location>
</feature>
<accession>A0A5E4NQE1</accession>
<feature type="transmembrane region" description="Helical" evidence="10">
    <location>
        <begin position="902"/>
        <end position="923"/>
    </location>
</feature>
<feature type="compositionally biased region" description="Polar residues" evidence="9">
    <location>
        <begin position="7"/>
        <end position="19"/>
    </location>
</feature>
<keyword evidence="8 10" id="KW-0472">Membrane</keyword>
<dbReference type="GO" id="GO:0005319">
    <property type="term" value="F:lipid transporter activity"/>
    <property type="evidence" value="ECO:0007669"/>
    <property type="project" value="TreeGrafter"/>
</dbReference>
<feature type="transmembrane region" description="Helical" evidence="10">
    <location>
        <begin position="469"/>
        <end position="487"/>
    </location>
</feature>
<feature type="transmembrane region" description="Helical" evidence="10">
    <location>
        <begin position="421"/>
        <end position="442"/>
    </location>
</feature>
<evidence type="ECO:0000256" key="5">
    <source>
        <dbReference type="ARBA" id="ARBA00022741"/>
    </source>
</evidence>
<dbReference type="GO" id="GO:0140359">
    <property type="term" value="F:ABC-type transporter activity"/>
    <property type="evidence" value="ECO:0007669"/>
    <property type="project" value="InterPro"/>
</dbReference>
<dbReference type="PANTHER" id="PTHR19229">
    <property type="entry name" value="ATP-BINDING CASSETTE TRANSPORTER SUBFAMILY A ABCA"/>
    <property type="match status" value="1"/>
</dbReference>
<feature type="compositionally biased region" description="Basic and acidic residues" evidence="9">
    <location>
        <begin position="21"/>
        <end position="32"/>
    </location>
</feature>
<dbReference type="InterPro" id="IPR027417">
    <property type="entry name" value="P-loop_NTPase"/>
</dbReference>
<dbReference type="FunFam" id="3.40.50.300:FF:000298">
    <property type="entry name" value="ATP-binding cassette sub-family A member 12"/>
    <property type="match status" value="1"/>
</dbReference>
<dbReference type="CDD" id="cd03263">
    <property type="entry name" value="ABC_subfamily_A"/>
    <property type="match status" value="2"/>
</dbReference>
<dbReference type="SUPFAM" id="SSF52540">
    <property type="entry name" value="P-loop containing nucleoside triphosphate hydrolases"/>
    <property type="match status" value="2"/>
</dbReference>
<protein>
    <submittedName>
        <fullName evidence="12">ABC transporter-like,P-loop containing nucleoside triphosphate hydrolase,AAA+ ATPase domain,ABC</fullName>
    </submittedName>
</protein>
<dbReference type="PROSITE" id="PS50893">
    <property type="entry name" value="ABC_TRANSPORTER_2"/>
    <property type="match status" value="2"/>
</dbReference>
<evidence type="ECO:0000256" key="1">
    <source>
        <dbReference type="ARBA" id="ARBA00004141"/>
    </source>
</evidence>
<dbReference type="Gene3D" id="3.40.50.300">
    <property type="entry name" value="P-loop containing nucleotide triphosphate hydrolases"/>
    <property type="match status" value="2"/>
</dbReference>
<evidence type="ECO:0000256" key="8">
    <source>
        <dbReference type="ARBA" id="ARBA00023136"/>
    </source>
</evidence>
<feature type="transmembrane region" description="Helical" evidence="10">
    <location>
        <begin position="273"/>
        <end position="291"/>
    </location>
</feature>